<feature type="domain" description="Glycosyltransferase 2-like" evidence="2">
    <location>
        <begin position="2"/>
        <end position="123"/>
    </location>
</feature>
<proteinExistence type="predicted"/>
<reference evidence="3 4" key="1">
    <citation type="submission" date="2019-01" db="EMBL/GenBank/DDBJ databases">
        <title>Litorilituus lipolytica sp. nov., isolated from intertidal sand of the Yellow Sea in China.</title>
        <authorList>
            <person name="Liu A."/>
        </authorList>
    </citation>
    <scope>NUCLEOTIDE SEQUENCE [LARGE SCALE GENOMIC DNA]</scope>
    <source>
        <strain evidence="3 4">RZ04</strain>
    </source>
</reference>
<dbReference type="Proteomes" id="UP000315303">
    <property type="component" value="Unassembled WGS sequence"/>
</dbReference>
<evidence type="ECO:0000313" key="3">
    <source>
        <dbReference type="EMBL" id="TPH17213.1"/>
    </source>
</evidence>
<dbReference type="PANTHER" id="PTHR48090">
    <property type="entry name" value="UNDECAPRENYL-PHOSPHATE 4-DEOXY-4-FORMAMIDO-L-ARABINOSE TRANSFERASE-RELATED"/>
    <property type="match status" value="1"/>
</dbReference>
<dbReference type="InterPro" id="IPR050256">
    <property type="entry name" value="Glycosyltransferase_2"/>
</dbReference>
<dbReference type="Pfam" id="PF00535">
    <property type="entry name" value="Glycos_transf_2"/>
    <property type="match status" value="1"/>
</dbReference>
<dbReference type="InterPro" id="IPR029044">
    <property type="entry name" value="Nucleotide-diphossugar_trans"/>
</dbReference>
<dbReference type="CDD" id="cd04179">
    <property type="entry name" value="DPM_DPG-synthase_like"/>
    <property type="match status" value="1"/>
</dbReference>
<name>A0A502L599_9GAMM</name>
<keyword evidence="4" id="KW-1185">Reference proteome</keyword>
<dbReference type="GO" id="GO:0016740">
    <property type="term" value="F:transferase activity"/>
    <property type="evidence" value="ECO:0007669"/>
    <property type="project" value="UniProtKB-KW"/>
</dbReference>
<evidence type="ECO:0000259" key="2">
    <source>
        <dbReference type="Pfam" id="PF00535"/>
    </source>
</evidence>
<evidence type="ECO:0000313" key="4">
    <source>
        <dbReference type="Proteomes" id="UP000315303"/>
    </source>
</evidence>
<protein>
    <submittedName>
        <fullName evidence="3">Glycosyltransferase family 2 protein</fullName>
    </submittedName>
</protein>
<dbReference type="EMBL" id="SAWY01000009">
    <property type="protein sequence ID" value="TPH17213.1"/>
    <property type="molecule type" value="Genomic_DNA"/>
</dbReference>
<gene>
    <name evidence="3" type="ORF">EPA86_05130</name>
</gene>
<dbReference type="AlphaFoldDB" id="A0A502L599"/>
<dbReference type="OrthoDB" id="433681at2"/>
<dbReference type="InterPro" id="IPR001173">
    <property type="entry name" value="Glyco_trans_2-like"/>
</dbReference>
<dbReference type="PANTHER" id="PTHR48090:SF7">
    <property type="entry name" value="RFBJ PROTEIN"/>
    <property type="match status" value="1"/>
</dbReference>
<keyword evidence="3" id="KW-0808">Transferase</keyword>
<dbReference type="SUPFAM" id="SSF53448">
    <property type="entry name" value="Nucleotide-diphospho-sugar transferases"/>
    <property type="match status" value="1"/>
</dbReference>
<accession>A0A502L599</accession>
<feature type="transmembrane region" description="Helical" evidence="1">
    <location>
        <begin position="195"/>
        <end position="217"/>
    </location>
</feature>
<keyword evidence="1" id="KW-1133">Transmembrane helix</keyword>
<dbReference type="Gene3D" id="3.90.550.10">
    <property type="entry name" value="Spore Coat Polysaccharide Biosynthesis Protein SpsA, Chain A"/>
    <property type="match status" value="1"/>
</dbReference>
<evidence type="ECO:0000256" key="1">
    <source>
        <dbReference type="SAM" id="Phobius"/>
    </source>
</evidence>
<keyword evidence="1" id="KW-0812">Transmembrane</keyword>
<sequence>MCIVIPAMNEEKTIAVIVRSVLMLGYGIIVIDDASVDSTAIVAEEAGATVLRNIQNIGAWKSTQAGLRYAEQLGFDVVVTMDADGQHNAENISILINEHKKGADVVIGNCTERGSASRHLAWSFFKYINRLNVSDITSGFRLYSAKALPCLISPQATMFEYQCIGVLLMMRNMELKIVETSVPMNKRETGISRIFHSWFAVAYYLAYSGLLSLAKAFPTNKSKYIKRITRLKDIE</sequence>
<organism evidence="3 4">
    <name type="scientific">Litorilituus lipolyticus</name>
    <dbReference type="NCBI Taxonomy" id="2491017"/>
    <lineage>
        <taxon>Bacteria</taxon>
        <taxon>Pseudomonadati</taxon>
        <taxon>Pseudomonadota</taxon>
        <taxon>Gammaproteobacteria</taxon>
        <taxon>Alteromonadales</taxon>
        <taxon>Colwelliaceae</taxon>
        <taxon>Litorilituus</taxon>
    </lineage>
</organism>
<comment type="caution">
    <text evidence="3">The sequence shown here is derived from an EMBL/GenBank/DDBJ whole genome shotgun (WGS) entry which is preliminary data.</text>
</comment>
<keyword evidence="1" id="KW-0472">Membrane</keyword>